<dbReference type="PANTHER" id="PTHR14387:SF0">
    <property type="entry name" value="DUF2428 DOMAIN-CONTAINING PROTEIN"/>
    <property type="match status" value="1"/>
</dbReference>
<proteinExistence type="inferred from homology"/>
<dbReference type="InterPro" id="IPR016024">
    <property type="entry name" value="ARM-type_fold"/>
</dbReference>
<reference evidence="5 6" key="1">
    <citation type="submission" date="2017-08" db="EMBL/GenBank/DDBJ databases">
        <title>Harnessing the power of phylogenomics to disentangle the directionality and signatures of interkingdom host jumping in the parasitic fungal genus Tolypocladium.</title>
        <authorList>
            <person name="Quandt C.A."/>
            <person name="Patterson W."/>
            <person name="Spatafora J.W."/>
        </authorList>
    </citation>
    <scope>NUCLEOTIDE SEQUENCE [LARGE SCALE GENOMIC DNA]</scope>
    <source>
        <strain evidence="5 6">CBS 113982</strain>
    </source>
</reference>
<dbReference type="STRING" id="45235.A0A2K3QB72"/>
<dbReference type="Pfam" id="PF26523">
    <property type="entry name" value="Trm732_C"/>
    <property type="match status" value="1"/>
</dbReference>
<dbReference type="InterPro" id="IPR056842">
    <property type="entry name" value="THADA-like_TPR_C"/>
</dbReference>
<dbReference type="SUPFAM" id="SSF48371">
    <property type="entry name" value="ARM repeat"/>
    <property type="match status" value="1"/>
</dbReference>
<organism evidence="5 6">
    <name type="scientific">Tolypocladium capitatum</name>
    <dbReference type="NCBI Taxonomy" id="45235"/>
    <lineage>
        <taxon>Eukaryota</taxon>
        <taxon>Fungi</taxon>
        <taxon>Dikarya</taxon>
        <taxon>Ascomycota</taxon>
        <taxon>Pezizomycotina</taxon>
        <taxon>Sordariomycetes</taxon>
        <taxon>Hypocreomycetidae</taxon>
        <taxon>Hypocreales</taxon>
        <taxon>Ophiocordycipitaceae</taxon>
        <taxon>Tolypocladium</taxon>
    </lineage>
</organism>
<keyword evidence="6" id="KW-1185">Reference proteome</keyword>
<dbReference type="EMBL" id="NRSZ01000844">
    <property type="protein sequence ID" value="PNY24798.1"/>
    <property type="molecule type" value="Genomic_DNA"/>
</dbReference>
<feature type="domain" description="tRNA (32-2'-O)-methyltransferase regulator THADA-like C-terminal TPR repeats region" evidence="4">
    <location>
        <begin position="87"/>
        <end position="242"/>
    </location>
</feature>
<evidence type="ECO:0000313" key="6">
    <source>
        <dbReference type="Proteomes" id="UP000236621"/>
    </source>
</evidence>
<accession>A0A2K3QB72</accession>
<gene>
    <name evidence="5" type="ORF">TCAP_05260</name>
</gene>
<protein>
    <submittedName>
        <fullName evidence="5">Uncharacterized protein</fullName>
    </submittedName>
</protein>
<dbReference type="InterPro" id="IPR019442">
    <property type="entry name" value="THADA/TRM732_DUF2428"/>
</dbReference>
<dbReference type="OrthoDB" id="73997at2759"/>
<comment type="caution">
    <text evidence="5">The sequence shown here is derived from an EMBL/GenBank/DDBJ whole genome shotgun (WGS) entry which is preliminary data.</text>
</comment>
<evidence type="ECO:0000259" key="3">
    <source>
        <dbReference type="Pfam" id="PF10350"/>
    </source>
</evidence>
<dbReference type="InterPro" id="IPR051954">
    <property type="entry name" value="tRNA_methyltransferase_THADA"/>
</dbReference>
<sequence length="744" mass="81302">MTGILSANASDPSFEQVMEKLMSIASEEARVLETDGSNLPQVHAYNCLKDIFKNSMLTAMGNKSEKYLPRCLELAASGLRSEVWAIRNCGLIFLRSLIDCLFGSQESRAMTEAGWDGKANRIAYYRYPNLPPVLRNLLKSGHQMLSQTGAAVSAAESVFPALDIIRRAGPPELLRDEIQVDVAMYLSSPVWHVRELAARTLCSCLLHERWIQTLKDVLQDALLSQGSNRQNHVHGVLLTLRFVIERLHEVAADRLMGMCNTEALLNLANSTPADLPELTLFFTQSSIDTDFPYCPDIAAAYFEVVNQIWAFENANSKPLSPFKVTIPANMGSALLRNQRAIHDVYIASSENNSVERLRTLLLDQRVGIDSLVTALETLPKLWEGSSTSEQTLIRLCGFYIDICLKTGLVEAQVVAVRNLGEIIDQLLCRGNVDTLPTRPLVELWIALASRPMSPALSNAVIRASGCIVAVLRKSPGAPSVGVQNWGRMMADAGLEDKTLDTRLAAIGSLRSFFAVAGPSCTSDEYLPALLALYDALNDDDDEVRDVGSTAVNGIIGEALVPLEAANCLLRWLAQHFGNSSGFKAEVAGRMVGHYGIKTLGASSWEPAEDGLAKAMEVDDSLFAVEEQNLFIDEVREAKRWVGVFESLGWDGGDETLARLDSWIKGGIVQLGKLAEREDGPLGWASNPQVFAICTLLVRGSAAMAKQQGATPGLREAIARTKEALRSRNAGVSRLLTAAWEEEEQ</sequence>
<evidence type="ECO:0000313" key="5">
    <source>
        <dbReference type="EMBL" id="PNY24798.1"/>
    </source>
</evidence>
<feature type="domain" description="DUF2428" evidence="3">
    <location>
        <begin position="2"/>
        <end position="85"/>
    </location>
</feature>
<dbReference type="GO" id="GO:0005829">
    <property type="term" value="C:cytosol"/>
    <property type="evidence" value="ECO:0007669"/>
    <property type="project" value="TreeGrafter"/>
</dbReference>
<evidence type="ECO:0000259" key="4">
    <source>
        <dbReference type="Pfam" id="PF25151"/>
    </source>
</evidence>
<dbReference type="Pfam" id="PF25151">
    <property type="entry name" value="TPR_Trm732_C"/>
    <property type="match status" value="1"/>
</dbReference>
<dbReference type="Proteomes" id="UP000236621">
    <property type="component" value="Unassembled WGS sequence"/>
</dbReference>
<dbReference type="Pfam" id="PF10350">
    <property type="entry name" value="DUF2428"/>
    <property type="match status" value="1"/>
</dbReference>
<evidence type="ECO:0000256" key="2">
    <source>
        <dbReference type="ARBA" id="ARBA00022694"/>
    </source>
</evidence>
<name>A0A2K3QB72_9HYPO</name>
<dbReference type="AlphaFoldDB" id="A0A2K3QB72"/>
<dbReference type="GO" id="GO:0030488">
    <property type="term" value="P:tRNA methylation"/>
    <property type="evidence" value="ECO:0007669"/>
    <property type="project" value="TreeGrafter"/>
</dbReference>
<evidence type="ECO:0000256" key="1">
    <source>
        <dbReference type="ARBA" id="ARBA00010409"/>
    </source>
</evidence>
<keyword evidence="2" id="KW-0819">tRNA processing</keyword>
<comment type="similarity">
    <text evidence="1">Belongs to the THADA family.</text>
</comment>
<dbReference type="PANTHER" id="PTHR14387">
    <property type="entry name" value="THADA/DEATH RECEPTOR INTERACTING PROTEIN"/>
    <property type="match status" value="1"/>
</dbReference>